<feature type="binding site" evidence="5">
    <location>
        <position position="25"/>
    </location>
    <ligand>
        <name>Mg(2+)</name>
        <dbReference type="ChEBI" id="CHEBI:18420"/>
        <label>1</label>
    </ligand>
</feature>
<dbReference type="Gene3D" id="3.60.10.10">
    <property type="entry name" value="Endonuclease/exonuclease/phosphatase"/>
    <property type="match status" value="1"/>
</dbReference>
<keyword evidence="2 5" id="KW-0479">Metal-binding</keyword>
<dbReference type="GO" id="GO:0005634">
    <property type="term" value="C:nucleus"/>
    <property type="evidence" value="ECO:0007669"/>
    <property type="project" value="TreeGrafter"/>
</dbReference>
<evidence type="ECO:0000256" key="2">
    <source>
        <dbReference type="ARBA" id="ARBA00022723"/>
    </source>
</evidence>
<dbReference type="GO" id="GO:0008311">
    <property type="term" value="F:double-stranded DNA 3'-5' DNA exonuclease activity"/>
    <property type="evidence" value="ECO:0007669"/>
    <property type="project" value="TreeGrafter"/>
</dbReference>
<evidence type="ECO:0000313" key="8">
    <source>
        <dbReference type="EMBL" id="KAH0444368.1"/>
    </source>
</evidence>
<feature type="site" description="Transition state stabilizer" evidence="6">
    <location>
        <position position="27"/>
    </location>
</feature>
<proteinExistence type="inferred from homology"/>
<name>A0AAV7FIZ2_DENCH</name>
<evidence type="ECO:0000256" key="4">
    <source>
        <dbReference type="ARBA" id="ARBA00022842"/>
    </source>
</evidence>
<keyword evidence="9" id="KW-1185">Reference proteome</keyword>
<dbReference type="Pfam" id="PF03372">
    <property type="entry name" value="Exo_endo_phos"/>
    <property type="match status" value="1"/>
</dbReference>
<evidence type="ECO:0000256" key="5">
    <source>
        <dbReference type="PIRSR" id="PIRSR604808-2"/>
    </source>
</evidence>
<feature type="site" description="Interaction with DNA substrate" evidence="6">
    <location>
        <position position="132"/>
    </location>
</feature>
<dbReference type="GO" id="GO:0046872">
    <property type="term" value="F:metal ion binding"/>
    <property type="evidence" value="ECO:0007669"/>
    <property type="project" value="UniProtKB-KW"/>
</dbReference>
<organism evidence="8 9">
    <name type="scientific">Dendrobium chrysotoxum</name>
    <name type="common">Orchid</name>
    <dbReference type="NCBI Taxonomy" id="161865"/>
    <lineage>
        <taxon>Eukaryota</taxon>
        <taxon>Viridiplantae</taxon>
        <taxon>Streptophyta</taxon>
        <taxon>Embryophyta</taxon>
        <taxon>Tracheophyta</taxon>
        <taxon>Spermatophyta</taxon>
        <taxon>Magnoliopsida</taxon>
        <taxon>Liliopsida</taxon>
        <taxon>Asparagales</taxon>
        <taxon>Orchidaceae</taxon>
        <taxon>Epidendroideae</taxon>
        <taxon>Malaxideae</taxon>
        <taxon>Dendrobiinae</taxon>
        <taxon>Dendrobium</taxon>
    </lineage>
</organism>
<dbReference type="Proteomes" id="UP000775213">
    <property type="component" value="Unassembled WGS sequence"/>
</dbReference>
<dbReference type="GO" id="GO:0008081">
    <property type="term" value="F:phosphoric diester hydrolase activity"/>
    <property type="evidence" value="ECO:0007669"/>
    <property type="project" value="TreeGrafter"/>
</dbReference>
<protein>
    <recommendedName>
        <fullName evidence="7">Endonuclease/exonuclease/phosphatase domain-containing protein</fullName>
    </recommendedName>
</protein>
<keyword evidence="4 5" id="KW-0460">Magnesium</keyword>
<dbReference type="PANTHER" id="PTHR22748">
    <property type="entry name" value="AP ENDONUCLEASE"/>
    <property type="match status" value="1"/>
</dbReference>
<evidence type="ECO:0000256" key="6">
    <source>
        <dbReference type="PIRSR" id="PIRSR604808-3"/>
    </source>
</evidence>
<feature type="binding site" evidence="5">
    <location>
        <position position="132"/>
    </location>
    <ligand>
        <name>Mg(2+)</name>
        <dbReference type="ChEBI" id="CHEBI:18420"/>
        <label>1</label>
    </ligand>
</feature>
<dbReference type="InterPro" id="IPR005135">
    <property type="entry name" value="Endo/exonuclease/phosphatase"/>
</dbReference>
<dbReference type="SUPFAM" id="SSF56219">
    <property type="entry name" value="DNase I-like"/>
    <property type="match status" value="1"/>
</dbReference>
<feature type="binding site" evidence="5">
    <location>
        <position position="27"/>
    </location>
    <ligand>
        <name>Mg(2+)</name>
        <dbReference type="ChEBI" id="CHEBI:18420"/>
        <label>1</label>
    </ligand>
</feature>
<dbReference type="GO" id="GO:0006284">
    <property type="term" value="P:base-excision repair"/>
    <property type="evidence" value="ECO:0007669"/>
    <property type="project" value="TreeGrafter"/>
</dbReference>
<dbReference type="AlphaFoldDB" id="A0AAV7FIZ2"/>
<evidence type="ECO:0000259" key="7">
    <source>
        <dbReference type="Pfam" id="PF03372"/>
    </source>
</evidence>
<reference evidence="8 9" key="1">
    <citation type="journal article" date="2021" name="Hortic Res">
        <title>Chromosome-scale assembly of the Dendrobium chrysotoxum genome enhances the understanding of orchid evolution.</title>
        <authorList>
            <person name="Zhang Y."/>
            <person name="Zhang G.Q."/>
            <person name="Zhang D."/>
            <person name="Liu X.D."/>
            <person name="Xu X.Y."/>
            <person name="Sun W.H."/>
            <person name="Yu X."/>
            <person name="Zhu X."/>
            <person name="Wang Z.W."/>
            <person name="Zhao X."/>
            <person name="Zhong W.Y."/>
            <person name="Chen H."/>
            <person name="Yin W.L."/>
            <person name="Huang T."/>
            <person name="Niu S.C."/>
            <person name="Liu Z.J."/>
        </authorList>
    </citation>
    <scope>NUCLEOTIDE SEQUENCE [LARGE SCALE GENOMIC DNA]</scope>
    <source>
        <strain evidence="8">Lindl</strain>
    </source>
</reference>
<feature type="domain" description="Endonuclease/exonuclease/phosphatase" evidence="7">
    <location>
        <begin position="3"/>
        <end position="132"/>
    </location>
</feature>
<evidence type="ECO:0000256" key="1">
    <source>
        <dbReference type="ARBA" id="ARBA00007092"/>
    </source>
</evidence>
<keyword evidence="3" id="KW-0378">Hydrolase</keyword>
<accession>A0AAV7FIZ2</accession>
<evidence type="ECO:0000313" key="9">
    <source>
        <dbReference type="Proteomes" id="UP000775213"/>
    </source>
</evidence>
<dbReference type="EMBL" id="JAGFBR010000437">
    <property type="protein sequence ID" value="KAH0444368.1"/>
    <property type="molecule type" value="Genomic_DNA"/>
</dbReference>
<dbReference type="PANTHER" id="PTHR22748:SF6">
    <property type="entry name" value="DNA-(APURINIC OR APYRIMIDINIC SITE) ENDONUCLEASE"/>
    <property type="match status" value="1"/>
</dbReference>
<sequence>MAWNDKFAAHLAECDRRKPAIWTGDLNVVLDARDLSKASDKWNKSPGYTALECNFHRRLLAGTAVEGAQEYVDIWRERNPEAIGHFTFYGFRGMCRTKGIGWRLDSFIVPKRIQDQIVDVGIRHSVYGASDHVPIYMDIKGSL</sequence>
<dbReference type="GO" id="GO:0003906">
    <property type="term" value="F:DNA-(apurinic or apyrimidinic site) endonuclease activity"/>
    <property type="evidence" value="ECO:0007669"/>
    <property type="project" value="TreeGrafter"/>
</dbReference>
<feature type="binding site" evidence="5">
    <location>
        <position position="131"/>
    </location>
    <ligand>
        <name>Mg(2+)</name>
        <dbReference type="ChEBI" id="CHEBI:18420"/>
        <label>1</label>
    </ligand>
</feature>
<evidence type="ECO:0000256" key="3">
    <source>
        <dbReference type="ARBA" id="ARBA00022801"/>
    </source>
</evidence>
<dbReference type="InterPro" id="IPR004808">
    <property type="entry name" value="AP_endonuc_1"/>
</dbReference>
<dbReference type="InterPro" id="IPR036691">
    <property type="entry name" value="Endo/exonu/phosph_ase_sf"/>
</dbReference>
<feature type="site" description="Important for catalytic activity" evidence="6">
    <location>
        <position position="105"/>
    </location>
</feature>
<keyword evidence="5" id="KW-0464">Manganese</keyword>
<comment type="cofactor">
    <cofactor evidence="5">
        <name>Mg(2+)</name>
        <dbReference type="ChEBI" id="CHEBI:18420"/>
    </cofactor>
    <cofactor evidence="5">
        <name>Mn(2+)</name>
        <dbReference type="ChEBI" id="CHEBI:29035"/>
    </cofactor>
    <text evidence="5">Probably binds two magnesium or manganese ions per subunit.</text>
</comment>
<comment type="caution">
    <text evidence="8">The sequence shown here is derived from an EMBL/GenBank/DDBJ whole genome shotgun (WGS) entry which is preliminary data.</text>
</comment>
<comment type="similarity">
    <text evidence="1">Belongs to the DNA repair enzymes AP/ExoA family.</text>
</comment>
<gene>
    <name evidence="8" type="ORF">IEQ34_025546</name>
</gene>